<dbReference type="Gene3D" id="1.20.120.520">
    <property type="entry name" value="nmb1532 protein domain like"/>
    <property type="match status" value="1"/>
</dbReference>
<dbReference type="RefSeq" id="WP_326702984.1">
    <property type="nucleotide sequence ID" value="NZ_CP109083.1"/>
</dbReference>
<dbReference type="EMBL" id="CP109083">
    <property type="protein sequence ID" value="WSB11019.1"/>
    <property type="molecule type" value="Genomic_DNA"/>
</dbReference>
<reference evidence="2 3" key="1">
    <citation type="submission" date="2022-10" db="EMBL/GenBank/DDBJ databases">
        <title>The complete genomes of actinobacterial strains from the NBC collection.</title>
        <authorList>
            <person name="Joergensen T.S."/>
            <person name="Alvarez Arevalo M."/>
            <person name="Sterndorff E.B."/>
            <person name="Faurdal D."/>
            <person name="Vuksanovic O."/>
            <person name="Mourched A.-S."/>
            <person name="Charusanti P."/>
            <person name="Shaw S."/>
            <person name="Blin K."/>
            <person name="Weber T."/>
        </authorList>
    </citation>
    <scope>NUCLEOTIDE SEQUENCE [LARGE SCALE GENOMIC DNA]</scope>
    <source>
        <strain evidence="2 3">NBC 01792</strain>
    </source>
</reference>
<feature type="region of interest" description="Disordered" evidence="1">
    <location>
        <begin position="107"/>
        <end position="130"/>
    </location>
</feature>
<gene>
    <name evidence="2" type="ORF">OG849_29115</name>
</gene>
<proteinExistence type="predicted"/>
<organism evidence="2 3">
    <name type="scientific">Streptomyces cyaneofuscatus</name>
    <dbReference type="NCBI Taxonomy" id="66883"/>
    <lineage>
        <taxon>Bacteria</taxon>
        <taxon>Bacillati</taxon>
        <taxon>Actinomycetota</taxon>
        <taxon>Actinomycetes</taxon>
        <taxon>Kitasatosporales</taxon>
        <taxon>Streptomycetaceae</taxon>
        <taxon>Streptomyces</taxon>
    </lineage>
</organism>
<keyword evidence="3" id="KW-1185">Reference proteome</keyword>
<evidence type="ECO:0000313" key="3">
    <source>
        <dbReference type="Proteomes" id="UP001356428"/>
    </source>
</evidence>
<protein>
    <recommendedName>
        <fullName evidence="4">Hemerythrin domain-containing protein</fullName>
    </recommendedName>
</protein>
<sequence length="234" mass="25402">MDVEPLIETMDQQHASMDDELKALAAGGRRWQATADAPDRDAVAAVAERLLPALYEHLALEEEQILPLIDRHLTEHEWKTTVEASLNKVSFARRLLMLGMALHGRARSRPSSCAPPFPPSSGMPAARSGPASIAPTVTAWPPRVGIQVSAPADRPQQQPLTLSSVRRVRPWAALRARSTPAAVRGSSRCMCRVRLPTAPYGSCTRYWPKARAAATRLSLGPTSTAGRLPTHGRS</sequence>
<evidence type="ECO:0008006" key="4">
    <source>
        <dbReference type="Google" id="ProtNLM"/>
    </source>
</evidence>
<name>A0ABZ1F3P8_9ACTN</name>
<evidence type="ECO:0000256" key="1">
    <source>
        <dbReference type="SAM" id="MobiDB-lite"/>
    </source>
</evidence>
<evidence type="ECO:0000313" key="2">
    <source>
        <dbReference type="EMBL" id="WSB11019.1"/>
    </source>
</evidence>
<accession>A0ABZ1F3P8</accession>
<dbReference type="Proteomes" id="UP001356428">
    <property type="component" value="Chromosome"/>
</dbReference>